<keyword evidence="7 10" id="KW-0799">Topoisomerase</keyword>
<name>A0A7V6A3P4_9BACT</name>
<dbReference type="GO" id="GO:0005524">
    <property type="term" value="F:ATP binding"/>
    <property type="evidence" value="ECO:0007669"/>
    <property type="project" value="UniProtKB-UniRule"/>
</dbReference>
<dbReference type="HAMAP" id="MF_01898">
    <property type="entry name" value="GyrB"/>
    <property type="match status" value="1"/>
</dbReference>
<feature type="binding site" evidence="10">
    <location>
        <position position="520"/>
    </location>
    <ligand>
        <name>Mg(2+)</name>
        <dbReference type="ChEBI" id="CHEBI:18420"/>
        <label>2</label>
    </ligand>
</feature>
<gene>
    <name evidence="10 12" type="primary">gyrB</name>
    <name evidence="12" type="ORF">ENV52_08230</name>
</gene>
<evidence type="ECO:0000256" key="3">
    <source>
        <dbReference type="ARBA" id="ARBA00022723"/>
    </source>
</evidence>
<keyword evidence="8" id="KW-0238">DNA-binding</keyword>
<dbReference type="FunFam" id="3.40.50.670:FF:000001">
    <property type="entry name" value="DNA topoisomerase 2"/>
    <property type="match status" value="1"/>
</dbReference>
<dbReference type="PRINTS" id="PR01159">
    <property type="entry name" value="DNAGYRASEB"/>
</dbReference>
<dbReference type="InterPro" id="IPR020568">
    <property type="entry name" value="Ribosomal_Su5_D2-typ_SF"/>
</dbReference>
<dbReference type="CDD" id="cd16928">
    <property type="entry name" value="HATPase_GyrB-like"/>
    <property type="match status" value="1"/>
</dbReference>
<dbReference type="EMBL" id="DTGR01000133">
    <property type="protein sequence ID" value="HHS29672.1"/>
    <property type="molecule type" value="Genomic_DNA"/>
</dbReference>
<keyword evidence="9 10" id="KW-0413">Isomerase</keyword>
<dbReference type="InterPro" id="IPR002288">
    <property type="entry name" value="DNA_gyrase_B_C"/>
</dbReference>
<dbReference type="InterPro" id="IPR011557">
    <property type="entry name" value="GyrB"/>
</dbReference>
<dbReference type="InterPro" id="IPR013759">
    <property type="entry name" value="Topo_IIA_B_C"/>
</dbReference>
<comment type="subcellular location">
    <subcellularLocation>
        <location evidence="10">Cytoplasm</location>
    </subcellularLocation>
</comment>
<dbReference type="GO" id="GO:0003677">
    <property type="term" value="F:DNA binding"/>
    <property type="evidence" value="ECO:0007669"/>
    <property type="project" value="UniProtKB-KW"/>
</dbReference>
<dbReference type="GO" id="GO:0006265">
    <property type="term" value="P:DNA topological change"/>
    <property type="evidence" value="ECO:0007669"/>
    <property type="project" value="UniProtKB-UniRule"/>
</dbReference>
<dbReference type="InterPro" id="IPR034160">
    <property type="entry name" value="TOPRIM_GyrB"/>
</dbReference>
<dbReference type="InterPro" id="IPR001241">
    <property type="entry name" value="Topo_IIA"/>
</dbReference>
<evidence type="ECO:0000256" key="9">
    <source>
        <dbReference type="ARBA" id="ARBA00023235"/>
    </source>
</evidence>
<dbReference type="InterPro" id="IPR014721">
    <property type="entry name" value="Ribsml_uS5_D2-typ_fold_subgr"/>
</dbReference>
<dbReference type="GO" id="GO:0005737">
    <property type="term" value="C:cytoplasm"/>
    <property type="evidence" value="ECO:0007669"/>
    <property type="project" value="UniProtKB-SubCell"/>
</dbReference>
<dbReference type="Gene3D" id="3.30.230.10">
    <property type="match status" value="1"/>
</dbReference>
<dbReference type="PRINTS" id="PR00418">
    <property type="entry name" value="TPI2FAMILY"/>
</dbReference>
<dbReference type="AlphaFoldDB" id="A0A7V6A3P4"/>
<keyword evidence="4 10" id="KW-0547">Nucleotide-binding</keyword>
<dbReference type="Gene3D" id="3.40.50.670">
    <property type="match status" value="2"/>
</dbReference>
<dbReference type="PROSITE" id="PS50880">
    <property type="entry name" value="TOPRIM"/>
    <property type="match status" value="1"/>
</dbReference>
<feature type="site" description="Interaction with DNA" evidence="10">
    <location>
        <position position="472"/>
    </location>
</feature>
<evidence type="ECO:0000256" key="4">
    <source>
        <dbReference type="ARBA" id="ARBA00022741"/>
    </source>
</evidence>
<comment type="subunit">
    <text evidence="10">Heterotetramer, composed of two GyrA and two GyrB chains. In the heterotetramer, GyrA contains the active site tyrosine that forms a transient covalent intermediate with DNA, while GyrB binds cofactors and catalyzes ATP hydrolysis.</text>
</comment>
<dbReference type="NCBIfam" id="TIGR01059">
    <property type="entry name" value="gyrB"/>
    <property type="match status" value="1"/>
</dbReference>
<sequence length="815" mass="92030">MPENPEVRGEVSAELEAVTATVSGEYGAEQIQVLKDLEGVRERPAMYIGNTGTEGLHHLVYEVVDNAIDEAMAGHCTEIKVKIHPDQSVTVEDNGRGIPVDMHPTEGLPAVEVVMTRLHAGGKFDSGAYKVSGGLHGVGVSVVNGVSEYLEVEIRRDGKVYHQRYERGKTVTPLTITGETKRRGTKVTFLPDHLIFPYIEFNYDILAQRLRELSFLNGGVRISLEDERTGEKDSFLYEGGIVSYVKYLNRAKTPIHPEPVYLSGDKNGTHVEIACQYNDSYTEQIYTYANNINTKEGGSHLSGFKAALTRAINQYLSTSDLAKNFKGNNLQGEDVREGLTAVVSVKLPHPQFEGQTKTKLGNSEVKSLVEVLVYEHLLTYLGENPQIARTILSKLLDAARAREAARRARDLVRKKGALGDMTLPGKLADCQERDPANREIYLVEGDSAGGSAKQARDRRFQAILPLKGKIINVEKARFEKMLENSEIRTLISSLGSDLSKDNPTSEDLRYHRVIIMTDADVDGSHIRTLLLTFFYRQMRHLIEGGYLYIAQPPLYRITRGSEKIYLKDDQEFKQYLIQRGAEKKRLQLSSGASLESKELADTLQLINNYQEYLGRFEKRGLPREVVRIVLDKNLTDRQLLQDEERLRVLAENLEATGRWTAWTEPDEEHQTLALLIRHKKNGANPIRLDWDLLGGSDFKTLVKLDRELMHFKNPPHILEGKNRTWDITTPEDLVNIILEEGQKGLTVQRFKGLGEMNPEQLWETTMDPETRTLLKVNIIDASQADDIFTILMGDKVEPRREFIQNNVLELNELDI</sequence>
<feature type="binding site" evidence="10">
    <location>
        <position position="518"/>
    </location>
    <ligand>
        <name>Mg(2+)</name>
        <dbReference type="ChEBI" id="CHEBI:18420"/>
        <label>2</label>
    </ligand>
</feature>
<feature type="binding site" evidence="10">
    <location>
        <position position="518"/>
    </location>
    <ligand>
        <name>Mg(2+)</name>
        <dbReference type="ChEBI" id="CHEBI:18420"/>
        <label>1</label>
        <note>catalytic</note>
    </ligand>
</feature>
<dbReference type="PROSITE" id="PS00177">
    <property type="entry name" value="TOPOISOMERASE_II"/>
    <property type="match status" value="1"/>
</dbReference>
<dbReference type="GO" id="GO:0046872">
    <property type="term" value="F:metal ion binding"/>
    <property type="evidence" value="ECO:0007669"/>
    <property type="project" value="UniProtKB-KW"/>
</dbReference>
<dbReference type="GO" id="GO:0006261">
    <property type="term" value="P:DNA-templated DNA replication"/>
    <property type="evidence" value="ECO:0007669"/>
    <property type="project" value="UniProtKB-UniRule"/>
</dbReference>
<accession>A0A7V6A3P4</accession>
<evidence type="ECO:0000256" key="10">
    <source>
        <dbReference type="HAMAP-Rule" id="MF_01898"/>
    </source>
</evidence>
<dbReference type="GO" id="GO:0003918">
    <property type="term" value="F:DNA topoisomerase type II (double strand cut, ATP-hydrolyzing) activity"/>
    <property type="evidence" value="ECO:0007669"/>
    <property type="project" value="UniProtKB-UniRule"/>
</dbReference>
<protein>
    <recommendedName>
        <fullName evidence="10">DNA gyrase subunit B</fullName>
        <ecNumber evidence="10">5.6.2.2</ecNumber>
    </recommendedName>
</protein>
<evidence type="ECO:0000256" key="5">
    <source>
        <dbReference type="ARBA" id="ARBA00022840"/>
    </source>
</evidence>
<dbReference type="PANTHER" id="PTHR45866:SF1">
    <property type="entry name" value="DNA GYRASE SUBUNIT B, MITOCHONDRIAL"/>
    <property type="match status" value="1"/>
</dbReference>
<dbReference type="SMART" id="SM00387">
    <property type="entry name" value="HATPase_c"/>
    <property type="match status" value="1"/>
</dbReference>
<dbReference type="SUPFAM" id="SSF54211">
    <property type="entry name" value="Ribosomal protein S5 domain 2-like"/>
    <property type="match status" value="1"/>
</dbReference>
<comment type="catalytic activity">
    <reaction evidence="1 10">
        <text>ATP-dependent breakage, passage and rejoining of double-stranded DNA.</text>
        <dbReference type="EC" id="5.6.2.2"/>
    </reaction>
</comment>
<evidence type="ECO:0000256" key="8">
    <source>
        <dbReference type="ARBA" id="ARBA00023125"/>
    </source>
</evidence>
<dbReference type="InterPro" id="IPR000565">
    <property type="entry name" value="Topo_IIA_B"/>
</dbReference>
<dbReference type="NCBIfam" id="NF004189">
    <property type="entry name" value="PRK05644.1"/>
    <property type="match status" value="1"/>
</dbReference>
<evidence type="ECO:0000313" key="12">
    <source>
        <dbReference type="EMBL" id="HHS29672.1"/>
    </source>
</evidence>
<feature type="domain" description="Toprim" evidence="11">
    <location>
        <begin position="438"/>
        <end position="553"/>
    </location>
</feature>
<comment type="similarity">
    <text evidence="2 10">Belongs to the type II topoisomerase GyrB family.</text>
</comment>
<dbReference type="Pfam" id="PF00204">
    <property type="entry name" value="DNA_gyraseB"/>
    <property type="match status" value="1"/>
</dbReference>
<evidence type="ECO:0000256" key="6">
    <source>
        <dbReference type="ARBA" id="ARBA00022842"/>
    </source>
</evidence>
<dbReference type="CDD" id="cd03366">
    <property type="entry name" value="TOPRIM_TopoIIA_GyrB"/>
    <property type="match status" value="1"/>
</dbReference>
<dbReference type="Pfam" id="PF02518">
    <property type="entry name" value="HATPase_c"/>
    <property type="match status" value="1"/>
</dbReference>
<dbReference type="InterPro" id="IPR003594">
    <property type="entry name" value="HATPase_dom"/>
</dbReference>
<dbReference type="Gene3D" id="3.30.565.10">
    <property type="entry name" value="Histidine kinase-like ATPase, C-terminal domain"/>
    <property type="match status" value="1"/>
</dbReference>
<organism evidence="12">
    <name type="scientific">Desulfobacca acetoxidans</name>
    <dbReference type="NCBI Taxonomy" id="60893"/>
    <lineage>
        <taxon>Bacteria</taxon>
        <taxon>Pseudomonadati</taxon>
        <taxon>Thermodesulfobacteriota</taxon>
        <taxon>Desulfobaccia</taxon>
        <taxon>Desulfobaccales</taxon>
        <taxon>Desulfobaccaceae</taxon>
        <taxon>Desulfobacca</taxon>
    </lineage>
</organism>
<feature type="site" description="Interaction with DNA" evidence="10">
    <location>
        <position position="469"/>
    </location>
</feature>
<evidence type="ECO:0000256" key="2">
    <source>
        <dbReference type="ARBA" id="ARBA00010708"/>
    </source>
</evidence>
<dbReference type="EC" id="5.6.2.2" evidence="10"/>
<feature type="binding site" evidence="10">
    <location>
        <position position="444"/>
    </location>
    <ligand>
        <name>Mg(2+)</name>
        <dbReference type="ChEBI" id="CHEBI:18420"/>
        <label>1</label>
        <note>catalytic</note>
    </ligand>
</feature>
<evidence type="ECO:0000259" key="11">
    <source>
        <dbReference type="PROSITE" id="PS50880"/>
    </source>
</evidence>
<comment type="cofactor">
    <cofactor evidence="10">
        <name>Mg(2+)</name>
        <dbReference type="ChEBI" id="CHEBI:18420"/>
    </cofactor>
    <cofactor evidence="10">
        <name>Mn(2+)</name>
        <dbReference type="ChEBI" id="CHEBI:29035"/>
    </cofactor>
    <cofactor evidence="10">
        <name>Ca(2+)</name>
        <dbReference type="ChEBI" id="CHEBI:29108"/>
    </cofactor>
    <text evidence="10">Binds two Mg(2+) per subunit. The magnesium ions form salt bridges with both the protein and the DNA. Can also accept other divalent metal cations, such as Mn(2+) or Ca(2+).</text>
</comment>
<dbReference type="Pfam" id="PF01751">
    <property type="entry name" value="Toprim"/>
    <property type="match status" value="1"/>
</dbReference>
<evidence type="ECO:0000256" key="1">
    <source>
        <dbReference type="ARBA" id="ARBA00000185"/>
    </source>
</evidence>
<keyword evidence="10" id="KW-0963">Cytoplasm</keyword>
<evidence type="ECO:0000256" key="7">
    <source>
        <dbReference type="ARBA" id="ARBA00023029"/>
    </source>
</evidence>
<keyword evidence="3 10" id="KW-0479">Metal-binding</keyword>
<dbReference type="GO" id="GO:0005694">
    <property type="term" value="C:chromosome"/>
    <property type="evidence" value="ECO:0007669"/>
    <property type="project" value="InterPro"/>
</dbReference>
<dbReference type="SUPFAM" id="SSF56719">
    <property type="entry name" value="Type II DNA topoisomerase"/>
    <property type="match status" value="1"/>
</dbReference>
<dbReference type="SUPFAM" id="SSF55874">
    <property type="entry name" value="ATPase domain of HSP90 chaperone/DNA topoisomerase II/histidine kinase"/>
    <property type="match status" value="1"/>
</dbReference>
<dbReference type="InterPro" id="IPR036890">
    <property type="entry name" value="HATPase_C_sf"/>
</dbReference>
<dbReference type="InterPro" id="IPR006171">
    <property type="entry name" value="TOPRIM_dom"/>
</dbReference>
<dbReference type="CDD" id="cd00822">
    <property type="entry name" value="TopoII_Trans_DNA_gyrase"/>
    <property type="match status" value="1"/>
</dbReference>
<dbReference type="Pfam" id="PF00986">
    <property type="entry name" value="DNA_gyraseB_C"/>
    <property type="match status" value="1"/>
</dbReference>
<proteinExistence type="inferred from homology"/>
<keyword evidence="5 10" id="KW-0067">ATP-binding</keyword>
<dbReference type="NCBIfam" id="NF011501">
    <property type="entry name" value="PRK14939.1"/>
    <property type="match status" value="1"/>
</dbReference>
<dbReference type="FunFam" id="3.30.565.10:FF:000002">
    <property type="entry name" value="DNA gyrase subunit B"/>
    <property type="match status" value="1"/>
</dbReference>
<comment type="miscellaneous">
    <text evidence="10">Few gyrases are as efficient as E.coli at forming negative supercoils. Not all organisms have 2 type II topoisomerases; in organisms with a single type II topoisomerase this enzyme also has to decatenate newly replicated chromosomes.</text>
</comment>
<dbReference type="PANTHER" id="PTHR45866">
    <property type="entry name" value="DNA GYRASE/TOPOISOMERASE SUBUNIT B"/>
    <property type="match status" value="1"/>
</dbReference>
<dbReference type="InterPro" id="IPR013760">
    <property type="entry name" value="Topo_IIA-like_dom_sf"/>
</dbReference>
<comment type="caution">
    <text evidence="12">The sequence shown here is derived from an EMBL/GenBank/DDBJ whole genome shotgun (WGS) entry which is preliminary data.</text>
</comment>
<dbReference type="FunFam" id="3.30.230.10:FF:000005">
    <property type="entry name" value="DNA gyrase subunit B"/>
    <property type="match status" value="1"/>
</dbReference>
<dbReference type="InterPro" id="IPR018522">
    <property type="entry name" value="TopoIIA_CS"/>
</dbReference>
<dbReference type="InterPro" id="IPR013506">
    <property type="entry name" value="Topo_IIA_bsu_dom2"/>
</dbReference>
<keyword evidence="6 10" id="KW-0460">Magnesium</keyword>
<dbReference type="SMART" id="SM00433">
    <property type="entry name" value="TOP2c"/>
    <property type="match status" value="1"/>
</dbReference>
<comment type="function">
    <text evidence="10">A type II topoisomerase that negatively supercoils closed circular double-stranded (ds) DNA in an ATP-dependent manner to modulate DNA topology and maintain chromosomes in an underwound state. Negative supercoiling favors strand separation, and DNA replication, transcription, recombination and repair, all of which involve strand separation. Also able to catalyze the interconversion of other topological isomers of dsDNA rings, including catenanes and knotted rings. Type II topoisomerases break and join 2 DNA strands simultaneously in an ATP-dependent manner.</text>
</comment>
<reference evidence="12" key="1">
    <citation type="journal article" date="2020" name="mSystems">
        <title>Genome- and Community-Level Interaction Insights into Carbon Utilization and Element Cycling Functions of Hydrothermarchaeota in Hydrothermal Sediment.</title>
        <authorList>
            <person name="Zhou Z."/>
            <person name="Liu Y."/>
            <person name="Xu W."/>
            <person name="Pan J."/>
            <person name="Luo Z.H."/>
            <person name="Li M."/>
        </authorList>
    </citation>
    <scope>NUCLEOTIDE SEQUENCE [LARGE SCALE GENOMIC DNA]</scope>
    <source>
        <strain evidence="12">SpSt-767</strain>
    </source>
</reference>